<keyword evidence="2" id="KW-1185">Reference proteome</keyword>
<dbReference type="AlphaFoldDB" id="A0A517SIR1"/>
<sequence length="438" mass="47709">MPRTVVLLSIPGLRSRDLGSMPRLLELTRKGLSVPLFPSSPAVSSSVQASLTTGVGPERHGVVGSGFYWREKGEVEVGTAWNQAVQAPQIWETLRQRDASLTSALWFATLAKGAKADVICTADPVLNPDGSDAHYCYSKPPELYGTLRDCLGQFPRGRVQEPQPGINSIAWIVDSFVQTAYVVRPRFSFVSLPYLDFATQKFGPNSSETLNAVAELDMAIGALVDGFTAAGIRNSAWLVASEYCVTPVSSVGYPNRVLREAGWLMPVSQDGHESLDFRATPAFAMVDHQLAHIYIRDAADIRRVADLFRNDPAIAHVMVGEQRTKIGLNHERSGEVVLVAKPDSWFAGDWQFDDTNAPRTSNARPRPGYDPLELFGDRQHARTTLDATLVKGSHGALDSEESREGVLVSSEPADWFAGKDAGISDIDVARLVTSLYGP</sequence>
<dbReference type="SUPFAM" id="SSF53649">
    <property type="entry name" value="Alkaline phosphatase-like"/>
    <property type="match status" value="1"/>
</dbReference>
<dbReference type="PANTHER" id="PTHR10151:SF120">
    <property type="entry name" value="BIS(5'-ADENOSYL)-TRIPHOSPHATASE"/>
    <property type="match status" value="1"/>
</dbReference>
<dbReference type="GO" id="GO:0016787">
    <property type="term" value="F:hydrolase activity"/>
    <property type="evidence" value="ECO:0007669"/>
    <property type="project" value="UniProtKB-ARBA"/>
</dbReference>
<dbReference type="RefSeq" id="WP_197453493.1">
    <property type="nucleotide sequence ID" value="NZ_CP036271.1"/>
</dbReference>
<dbReference type="InterPro" id="IPR017850">
    <property type="entry name" value="Alkaline_phosphatase_core_sf"/>
</dbReference>
<reference evidence="1 2" key="1">
    <citation type="submission" date="2019-02" db="EMBL/GenBank/DDBJ databases">
        <title>Deep-cultivation of Planctomycetes and their phenomic and genomic characterization uncovers novel biology.</title>
        <authorList>
            <person name="Wiegand S."/>
            <person name="Jogler M."/>
            <person name="Boedeker C."/>
            <person name="Pinto D."/>
            <person name="Vollmers J."/>
            <person name="Rivas-Marin E."/>
            <person name="Kohn T."/>
            <person name="Peeters S.H."/>
            <person name="Heuer A."/>
            <person name="Rast P."/>
            <person name="Oberbeckmann S."/>
            <person name="Bunk B."/>
            <person name="Jeske O."/>
            <person name="Meyerdierks A."/>
            <person name="Storesund J.E."/>
            <person name="Kallscheuer N."/>
            <person name="Luecker S."/>
            <person name="Lage O.M."/>
            <person name="Pohl T."/>
            <person name="Merkel B.J."/>
            <person name="Hornburger P."/>
            <person name="Mueller R.-W."/>
            <person name="Bruemmer F."/>
            <person name="Labrenz M."/>
            <person name="Spormann A.M."/>
            <person name="Op den Camp H."/>
            <person name="Overmann J."/>
            <person name="Amann R."/>
            <person name="Jetten M.S.M."/>
            <person name="Mascher T."/>
            <person name="Medema M.H."/>
            <person name="Devos D.P."/>
            <person name="Kaster A.-K."/>
            <person name="Ovreas L."/>
            <person name="Rohde M."/>
            <person name="Galperin M.Y."/>
            <person name="Jogler C."/>
        </authorList>
    </citation>
    <scope>NUCLEOTIDE SEQUENCE [LARGE SCALE GENOMIC DNA]</scope>
    <source>
        <strain evidence="1 2">Pan44</strain>
    </source>
</reference>
<dbReference type="EMBL" id="CP036271">
    <property type="protein sequence ID" value="QDT55976.1"/>
    <property type="molecule type" value="Genomic_DNA"/>
</dbReference>
<evidence type="ECO:0000313" key="2">
    <source>
        <dbReference type="Proteomes" id="UP000315700"/>
    </source>
</evidence>
<dbReference type="InParanoid" id="A0A517SIR1"/>
<dbReference type="InterPro" id="IPR002591">
    <property type="entry name" value="Phosphodiest/P_Trfase"/>
</dbReference>
<accession>A0A517SIR1</accession>
<dbReference type="KEGG" id="ccos:Pan44_40250"/>
<dbReference type="Gene3D" id="3.40.720.10">
    <property type="entry name" value="Alkaline Phosphatase, subunit A"/>
    <property type="match status" value="1"/>
</dbReference>
<gene>
    <name evidence="1" type="ORF">Pan44_40250</name>
</gene>
<organism evidence="1 2">
    <name type="scientific">Caulifigura coniformis</name>
    <dbReference type="NCBI Taxonomy" id="2527983"/>
    <lineage>
        <taxon>Bacteria</taxon>
        <taxon>Pseudomonadati</taxon>
        <taxon>Planctomycetota</taxon>
        <taxon>Planctomycetia</taxon>
        <taxon>Planctomycetales</taxon>
        <taxon>Planctomycetaceae</taxon>
        <taxon>Caulifigura</taxon>
    </lineage>
</organism>
<proteinExistence type="predicted"/>
<name>A0A517SIR1_9PLAN</name>
<dbReference type="Proteomes" id="UP000315700">
    <property type="component" value="Chromosome"/>
</dbReference>
<dbReference type="Pfam" id="PF01663">
    <property type="entry name" value="Phosphodiest"/>
    <property type="match status" value="1"/>
</dbReference>
<evidence type="ECO:0000313" key="1">
    <source>
        <dbReference type="EMBL" id="QDT55976.1"/>
    </source>
</evidence>
<protein>
    <submittedName>
        <fullName evidence="1">Type I phosphodiesterase / nucleotide pyrophosphatase</fullName>
    </submittedName>
</protein>
<dbReference type="PANTHER" id="PTHR10151">
    <property type="entry name" value="ECTONUCLEOTIDE PYROPHOSPHATASE/PHOSPHODIESTERASE"/>
    <property type="match status" value="1"/>
</dbReference>